<dbReference type="RefSeq" id="YP_009325458.1">
    <property type="nucleotide sequence ID" value="NC_031963.1"/>
</dbReference>
<keyword evidence="4" id="KW-0812">Transmembrane</keyword>
<accession>H7CDX2</accession>
<dbReference type="VEuPathDB" id="PlasmoDB:PGAL8A_API01600"/>
<evidence type="ECO:0000259" key="5">
    <source>
        <dbReference type="Pfam" id="PF00189"/>
    </source>
</evidence>
<dbReference type="OMA" id="GCFKNSL"/>
<evidence type="ECO:0000256" key="2">
    <source>
        <dbReference type="ARBA" id="ARBA00022980"/>
    </source>
</evidence>
<gene>
    <name evidence="6" type="primary">rps3</name>
    <name evidence="7" type="synonym">RPS3</name>
    <name evidence="7" type="ORF">PGAL8A_API01600</name>
</gene>
<evidence type="ECO:0000313" key="6">
    <source>
        <dbReference type="EMBL" id="BAL70742.1"/>
    </source>
</evidence>
<keyword evidence="4" id="KW-0472">Membrane</keyword>
<proteinExistence type="inferred from homology"/>
<dbReference type="InterPro" id="IPR036419">
    <property type="entry name" value="Ribosomal_S3_C_sf"/>
</dbReference>
<evidence type="ECO:0000313" key="8">
    <source>
        <dbReference type="Proteomes" id="UP000220797"/>
    </source>
</evidence>
<dbReference type="EMBL" id="LN835293">
    <property type="protein sequence ID" value="CRG98231.1"/>
    <property type="molecule type" value="Genomic_DNA"/>
</dbReference>
<dbReference type="Pfam" id="PF00189">
    <property type="entry name" value="Ribosomal_S3_C"/>
    <property type="match status" value="1"/>
</dbReference>
<sequence length="210" mass="26313">MGQKVHPLIFRSNIYKNYLNNFYININKNKYYLINILLIYFLYYNLYRVFDYKYNYYININIYFYINKFIVIFLLFNYINLKYIFILFNYFNYYYYNIYNFICYLKIKYINNYYNNINVIMFYVKKYYIKYKSLKLIFDFIYNNFLKYNNNIKGLKIKVSGRFKNNLKTKTEIYIYGIISLNILNNNIKYLNNIINTKQGILSIKIWLNN</sequence>
<keyword evidence="6" id="KW-0933">Apicoplast</keyword>
<dbReference type="SUPFAM" id="SSF54821">
    <property type="entry name" value="Ribosomal protein S3 C-terminal domain"/>
    <property type="match status" value="1"/>
</dbReference>
<dbReference type="GO" id="GO:0005840">
    <property type="term" value="C:ribosome"/>
    <property type="evidence" value="ECO:0007669"/>
    <property type="project" value="UniProtKB-KW"/>
</dbReference>
<keyword evidence="2 6" id="KW-0689">Ribosomal protein</keyword>
<protein>
    <submittedName>
        <fullName evidence="7">Ribosomal protein S3, putative</fullName>
    </submittedName>
    <submittedName>
        <fullName evidence="6">Small subunit ribosomal protein 3</fullName>
    </submittedName>
</protein>
<evidence type="ECO:0000256" key="1">
    <source>
        <dbReference type="ARBA" id="ARBA00010761"/>
    </source>
</evidence>
<dbReference type="OrthoDB" id="372974at2759"/>
<dbReference type="AlphaFoldDB" id="H7CDX2"/>
<dbReference type="Gene3D" id="3.30.1140.32">
    <property type="entry name" value="Ribosomal protein S3, C-terminal domain"/>
    <property type="match status" value="1"/>
</dbReference>
<comment type="similarity">
    <text evidence="1">Belongs to the universal ribosomal protein uS3 family.</text>
</comment>
<dbReference type="EMBL" id="AB649424">
    <property type="protein sequence ID" value="BAL70742.1"/>
    <property type="molecule type" value="Genomic_DNA"/>
</dbReference>
<feature type="domain" description="Small ribosomal subunit protein uS3 C-terminal" evidence="5">
    <location>
        <begin position="149"/>
        <end position="207"/>
    </location>
</feature>
<organism evidence="6">
    <name type="scientific">Plasmodium gallinaceum</name>
    <dbReference type="NCBI Taxonomy" id="5849"/>
    <lineage>
        <taxon>Eukaryota</taxon>
        <taxon>Sar</taxon>
        <taxon>Alveolata</taxon>
        <taxon>Apicomplexa</taxon>
        <taxon>Aconoidasida</taxon>
        <taxon>Haemosporida</taxon>
        <taxon>Plasmodiidae</taxon>
        <taxon>Plasmodium</taxon>
        <taxon>Plasmodium (Haemamoeba)</taxon>
    </lineage>
</organism>
<dbReference type="GO" id="GO:0003735">
    <property type="term" value="F:structural constituent of ribosome"/>
    <property type="evidence" value="ECO:0007669"/>
    <property type="project" value="InterPro"/>
</dbReference>
<feature type="transmembrane region" description="Helical" evidence="4">
    <location>
        <begin position="62"/>
        <end position="81"/>
    </location>
</feature>
<reference evidence="6" key="1">
    <citation type="journal article" date="2012" name="Mol. Biol. Evol.">
        <title>The Plasmodium Apicoplast Genome: Conserved Structure and Close Relationship of P. ovale to Rodent Malaria Parasites.</title>
        <authorList>
            <person name="Arisue N."/>
            <person name="Hashimoto T."/>
            <person name="Mitsui H."/>
            <person name="Palacpac N.M.Q."/>
            <person name="Kaneko A."/>
            <person name="Kawai S."/>
            <person name="Hasegawa M."/>
            <person name="Tanabe K."/>
            <person name="Horii T."/>
        </authorList>
    </citation>
    <scope>NUCLEOTIDE SEQUENCE</scope>
    <source>
        <strain evidence="6">A8</strain>
    </source>
</reference>
<reference evidence="7 8" key="2">
    <citation type="submission" date="2015-04" db="EMBL/GenBank/DDBJ databases">
        <authorList>
            <consortium name="Pathogen Informatics"/>
        </authorList>
    </citation>
    <scope>NUCLEOTIDE SEQUENCE [LARGE SCALE GENOMIC DNA]</scope>
    <source>
        <strain evidence="7 8">8A</strain>
    </source>
</reference>
<dbReference type="Proteomes" id="UP000220797">
    <property type="component" value="Apicoplast API"/>
</dbReference>
<geneLocation type="apicoplast" evidence="6"/>
<keyword evidence="4" id="KW-1133">Transmembrane helix</keyword>
<keyword evidence="8" id="KW-1185">Reference proteome</keyword>
<keyword evidence="6" id="KW-0934">Plastid</keyword>
<evidence type="ECO:0000256" key="3">
    <source>
        <dbReference type="ARBA" id="ARBA00023274"/>
    </source>
</evidence>
<name>H7CDX2_PLAGA</name>
<evidence type="ECO:0000313" key="7">
    <source>
        <dbReference type="EMBL" id="CRG98231.1"/>
    </source>
</evidence>
<evidence type="ECO:0000256" key="4">
    <source>
        <dbReference type="SAM" id="Phobius"/>
    </source>
</evidence>
<dbReference type="InterPro" id="IPR001351">
    <property type="entry name" value="Ribosomal_uS3_C"/>
</dbReference>
<keyword evidence="3" id="KW-0687">Ribonucleoprotein</keyword>
<dbReference type="GO" id="GO:0006412">
    <property type="term" value="P:translation"/>
    <property type="evidence" value="ECO:0007669"/>
    <property type="project" value="InterPro"/>
</dbReference>
<dbReference type="GO" id="GO:1990904">
    <property type="term" value="C:ribonucleoprotein complex"/>
    <property type="evidence" value="ECO:0007669"/>
    <property type="project" value="UniProtKB-KW"/>
</dbReference>
<dbReference type="GeneID" id="30315808"/>
<feature type="transmembrane region" description="Helical" evidence="4">
    <location>
        <begin position="31"/>
        <end position="50"/>
    </location>
</feature>